<evidence type="ECO:0008006" key="13">
    <source>
        <dbReference type="Google" id="ProtNLM"/>
    </source>
</evidence>
<comment type="caution">
    <text evidence="11">The sequence shown here is derived from an EMBL/GenBank/DDBJ whole genome shotgun (WGS) entry which is preliminary data.</text>
</comment>
<evidence type="ECO:0000256" key="4">
    <source>
        <dbReference type="ARBA" id="ARBA00011533"/>
    </source>
</evidence>
<gene>
    <name evidence="11" type="ORF">ACJMK2_015594</name>
</gene>
<evidence type="ECO:0000256" key="7">
    <source>
        <dbReference type="ARBA" id="ARBA00022792"/>
    </source>
</evidence>
<evidence type="ECO:0000256" key="3">
    <source>
        <dbReference type="ARBA" id="ARBA00010261"/>
    </source>
</evidence>
<dbReference type="Proteomes" id="UP001634394">
    <property type="component" value="Unassembled WGS sequence"/>
</dbReference>
<comment type="subcellular location">
    <subcellularLocation>
        <location evidence="2">Mitochondrion inner membrane</location>
        <topology evidence="2">Peripheral membrane protein</topology>
        <orientation evidence="2">Matrix side</orientation>
    </subcellularLocation>
</comment>
<protein>
    <recommendedName>
        <fullName evidence="13">NADH dehydrogenase [ubiquinone] 1 alpha subcomplex subunit 5</fullName>
    </recommendedName>
</protein>
<evidence type="ECO:0000313" key="11">
    <source>
        <dbReference type="EMBL" id="KAL3851898.1"/>
    </source>
</evidence>
<comment type="function">
    <text evidence="1">Accessory subunit of the mitochondrial membrane respiratory chain NADH dehydrogenase (Complex I), that is believed not to be involved in catalysis. Complex I functions in the transfer of electrons from NADH to the respiratory chain. The immediate electron acceptor for the enzyme is believed to be ubiquinone.</text>
</comment>
<dbReference type="Pfam" id="PF04716">
    <property type="entry name" value="ETC_C1_NDUFA5"/>
    <property type="match status" value="1"/>
</dbReference>
<dbReference type="GO" id="GO:0005743">
    <property type="term" value="C:mitochondrial inner membrane"/>
    <property type="evidence" value="ECO:0007669"/>
    <property type="project" value="UniProtKB-SubCell"/>
</dbReference>
<keyword evidence="12" id="KW-1185">Reference proteome</keyword>
<keyword evidence="6" id="KW-0679">Respiratory chain</keyword>
<sequence>MAGVSRKIVRCHTTGLTGLKVIKEPHEMLKVLYEKTLIALNKIPPTAAYRVNTEQIVRNRMQHVLTERDVQVLEEKIDGGQIEEVILQAQRELALARKMIEWKPWEPLVAQAPKNQWKWPI</sequence>
<reference evidence="11 12" key="1">
    <citation type="submission" date="2024-11" db="EMBL/GenBank/DDBJ databases">
        <title>Chromosome-level genome assembly of the freshwater bivalve Anodonta woodiana.</title>
        <authorList>
            <person name="Chen X."/>
        </authorList>
    </citation>
    <scope>NUCLEOTIDE SEQUENCE [LARGE SCALE GENOMIC DNA]</scope>
    <source>
        <strain evidence="11">MN2024</strain>
        <tissue evidence="11">Gills</tissue>
    </source>
</reference>
<keyword evidence="10" id="KW-0472">Membrane</keyword>
<comment type="similarity">
    <text evidence="3">Belongs to the complex I NDUFA5 subunit family.</text>
</comment>
<keyword evidence="8" id="KW-0249">Electron transport</keyword>
<keyword evidence="9" id="KW-0496">Mitochondrion</keyword>
<accession>A0ABD3UUP0</accession>
<dbReference type="PANTHER" id="PTHR12653">
    <property type="entry name" value="NADH-UBIQUINONE OXIDOREDUCTASE 13 KD-B SUBUNIT"/>
    <property type="match status" value="1"/>
</dbReference>
<organism evidence="11 12">
    <name type="scientific">Sinanodonta woodiana</name>
    <name type="common">Chinese pond mussel</name>
    <name type="synonym">Anodonta woodiana</name>
    <dbReference type="NCBI Taxonomy" id="1069815"/>
    <lineage>
        <taxon>Eukaryota</taxon>
        <taxon>Metazoa</taxon>
        <taxon>Spiralia</taxon>
        <taxon>Lophotrochozoa</taxon>
        <taxon>Mollusca</taxon>
        <taxon>Bivalvia</taxon>
        <taxon>Autobranchia</taxon>
        <taxon>Heteroconchia</taxon>
        <taxon>Palaeoheterodonta</taxon>
        <taxon>Unionida</taxon>
        <taxon>Unionoidea</taxon>
        <taxon>Unionidae</taxon>
        <taxon>Unioninae</taxon>
        <taxon>Sinanodonta</taxon>
    </lineage>
</organism>
<keyword evidence="7" id="KW-0999">Mitochondrion inner membrane</keyword>
<dbReference type="InterPro" id="IPR006806">
    <property type="entry name" value="NDUFA5"/>
</dbReference>
<dbReference type="EMBL" id="JBJQND010000015">
    <property type="protein sequence ID" value="KAL3851898.1"/>
    <property type="molecule type" value="Genomic_DNA"/>
</dbReference>
<evidence type="ECO:0000256" key="9">
    <source>
        <dbReference type="ARBA" id="ARBA00023128"/>
    </source>
</evidence>
<evidence type="ECO:0000256" key="8">
    <source>
        <dbReference type="ARBA" id="ARBA00022982"/>
    </source>
</evidence>
<evidence type="ECO:0000256" key="5">
    <source>
        <dbReference type="ARBA" id="ARBA00022448"/>
    </source>
</evidence>
<dbReference type="PANTHER" id="PTHR12653:SF0">
    <property type="entry name" value="NADH DEHYDROGENASE [UBIQUINONE] 1 ALPHA SUBCOMPLEX SUBUNIT 5"/>
    <property type="match status" value="1"/>
</dbReference>
<name>A0ABD3UUP0_SINWO</name>
<evidence type="ECO:0000256" key="10">
    <source>
        <dbReference type="ARBA" id="ARBA00023136"/>
    </source>
</evidence>
<comment type="subunit">
    <text evidence="4">Complex I is composed of 45 different subunits.</text>
</comment>
<evidence type="ECO:0000256" key="1">
    <source>
        <dbReference type="ARBA" id="ARBA00003195"/>
    </source>
</evidence>
<evidence type="ECO:0000313" key="12">
    <source>
        <dbReference type="Proteomes" id="UP001634394"/>
    </source>
</evidence>
<proteinExistence type="inferred from homology"/>
<evidence type="ECO:0000256" key="2">
    <source>
        <dbReference type="ARBA" id="ARBA00004443"/>
    </source>
</evidence>
<keyword evidence="5" id="KW-0813">Transport</keyword>
<dbReference type="AlphaFoldDB" id="A0ABD3UUP0"/>
<evidence type="ECO:0000256" key="6">
    <source>
        <dbReference type="ARBA" id="ARBA00022660"/>
    </source>
</evidence>